<dbReference type="PANTHER" id="PTHR23155:SF1233">
    <property type="entry name" value="DISEASE RESISTANCE PROTEIN RGA4"/>
    <property type="match status" value="1"/>
</dbReference>
<dbReference type="OrthoDB" id="629305at2759"/>
<dbReference type="Pfam" id="PF00931">
    <property type="entry name" value="NB-ARC"/>
    <property type="match status" value="1"/>
</dbReference>
<evidence type="ECO:0000259" key="6">
    <source>
        <dbReference type="Pfam" id="PF23598"/>
    </source>
</evidence>
<dbReference type="Gene3D" id="3.40.50.300">
    <property type="entry name" value="P-loop containing nucleotide triphosphate hydrolases"/>
    <property type="match status" value="1"/>
</dbReference>
<comment type="caution">
    <text evidence="7">The sequence shown here is derived from an EMBL/GenBank/DDBJ whole genome shotgun (WGS) entry which is preliminary data.</text>
</comment>
<dbReference type="InterPro" id="IPR002182">
    <property type="entry name" value="NB-ARC"/>
</dbReference>
<dbReference type="PRINTS" id="PR00364">
    <property type="entry name" value="DISEASERSIST"/>
</dbReference>
<protein>
    <recommendedName>
        <fullName evidence="9">NB-ARC domain-containing protein</fullName>
    </recommendedName>
</protein>
<organism evidence="7 8">
    <name type="scientific">Miscanthus lutarioriparius</name>
    <dbReference type="NCBI Taxonomy" id="422564"/>
    <lineage>
        <taxon>Eukaryota</taxon>
        <taxon>Viridiplantae</taxon>
        <taxon>Streptophyta</taxon>
        <taxon>Embryophyta</taxon>
        <taxon>Tracheophyta</taxon>
        <taxon>Spermatophyta</taxon>
        <taxon>Magnoliopsida</taxon>
        <taxon>Liliopsida</taxon>
        <taxon>Poales</taxon>
        <taxon>Poaceae</taxon>
        <taxon>PACMAD clade</taxon>
        <taxon>Panicoideae</taxon>
        <taxon>Andropogonodae</taxon>
        <taxon>Andropogoneae</taxon>
        <taxon>Saccharinae</taxon>
        <taxon>Miscanthus</taxon>
    </lineage>
</organism>
<dbReference type="PANTHER" id="PTHR23155">
    <property type="entry name" value="DISEASE RESISTANCE PROTEIN RP"/>
    <property type="match status" value="1"/>
</dbReference>
<feature type="region of interest" description="Disordered" evidence="3">
    <location>
        <begin position="111"/>
        <end position="141"/>
    </location>
</feature>
<feature type="domain" description="Disease resistance R13L4/SHOC-2-like LRR" evidence="6">
    <location>
        <begin position="382"/>
        <end position="708"/>
    </location>
</feature>
<dbReference type="SUPFAM" id="SSF52540">
    <property type="entry name" value="P-loop containing nucleoside triphosphate hydrolases"/>
    <property type="match status" value="1"/>
</dbReference>
<dbReference type="InterPro" id="IPR058922">
    <property type="entry name" value="WHD_DRP"/>
</dbReference>
<accession>A0A811QFD0</accession>
<dbReference type="GO" id="GO:0098542">
    <property type="term" value="P:defense response to other organism"/>
    <property type="evidence" value="ECO:0007669"/>
    <property type="project" value="TreeGrafter"/>
</dbReference>
<dbReference type="EMBL" id="CAJGYO010000009">
    <property type="protein sequence ID" value="CAD6254715.1"/>
    <property type="molecule type" value="Genomic_DNA"/>
</dbReference>
<proteinExistence type="predicted"/>
<dbReference type="InterPro" id="IPR027417">
    <property type="entry name" value="P-loop_NTPase"/>
</dbReference>
<evidence type="ECO:0000259" key="4">
    <source>
        <dbReference type="Pfam" id="PF00931"/>
    </source>
</evidence>
<dbReference type="Gene3D" id="3.80.10.10">
    <property type="entry name" value="Ribonuclease Inhibitor"/>
    <property type="match status" value="1"/>
</dbReference>
<dbReference type="GO" id="GO:0043531">
    <property type="term" value="F:ADP binding"/>
    <property type="evidence" value="ECO:0007669"/>
    <property type="project" value="InterPro"/>
</dbReference>
<feature type="domain" description="Disease resistance protein winged helix" evidence="5">
    <location>
        <begin position="272"/>
        <end position="335"/>
    </location>
</feature>
<evidence type="ECO:0000256" key="3">
    <source>
        <dbReference type="SAM" id="MobiDB-lite"/>
    </source>
</evidence>
<evidence type="ECO:0000256" key="1">
    <source>
        <dbReference type="ARBA" id="ARBA00022737"/>
    </source>
</evidence>
<dbReference type="InterPro" id="IPR032675">
    <property type="entry name" value="LRR_dom_sf"/>
</dbReference>
<dbReference type="Pfam" id="PF23559">
    <property type="entry name" value="WHD_DRP"/>
    <property type="match status" value="1"/>
</dbReference>
<dbReference type="Proteomes" id="UP000604825">
    <property type="component" value="Unassembled WGS sequence"/>
</dbReference>
<evidence type="ECO:0000313" key="8">
    <source>
        <dbReference type="Proteomes" id="UP000604825"/>
    </source>
</evidence>
<gene>
    <name evidence="7" type="ORF">NCGR_LOCUS38317</name>
</gene>
<keyword evidence="1" id="KW-0677">Repeat</keyword>
<dbReference type="AlphaFoldDB" id="A0A811QFD0"/>
<dbReference type="InterPro" id="IPR055414">
    <property type="entry name" value="LRR_R13L4/SHOC2-like"/>
</dbReference>
<name>A0A811QFD0_9POAL</name>
<evidence type="ECO:0008006" key="9">
    <source>
        <dbReference type="Google" id="ProtNLM"/>
    </source>
</evidence>
<dbReference type="SUPFAM" id="SSF52058">
    <property type="entry name" value="L domain-like"/>
    <property type="match status" value="1"/>
</dbReference>
<feature type="domain" description="NB-ARC" evidence="4">
    <location>
        <begin position="172"/>
        <end position="246"/>
    </location>
</feature>
<dbReference type="InterPro" id="IPR044974">
    <property type="entry name" value="Disease_R_plants"/>
</dbReference>
<feature type="region of interest" description="Disordered" evidence="3">
    <location>
        <begin position="704"/>
        <end position="724"/>
    </location>
</feature>
<keyword evidence="2" id="KW-0611">Plant defense</keyword>
<keyword evidence="8" id="KW-1185">Reference proteome</keyword>
<reference evidence="7" key="1">
    <citation type="submission" date="2020-10" db="EMBL/GenBank/DDBJ databases">
        <authorList>
            <person name="Han B."/>
            <person name="Lu T."/>
            <person name="Zhao Q."/>
            <person name="Huang X."/>
            <person name="Zhao Y."/>
        </authorList>
    </citation>
    <scope>NUCLEOTIDE SEQUENCE</scope>
</reference>
<dbReference type="Pfam" id="PF23598">
    <property type="entry name" value="LRR_14"/>
    <property type="match status" value="1"/>
</dbReference>
<sequence length="906" mass="101210">MEAALLGGLIRAIVPKLISLGHERYKLQKSVGEDHGAVSGLLIEDLRELAFGIEDFLDSLMYHTIWKQQPASFQKIARLPKMLRARLQFAGSAERRRLRNLTTEAYERRKRFTAGTGPAHQQPSAAAATTPMGESPSSVFHPRNVGDTDLVGVDGLRAELLLFKSVICRVCGSRYLIVIDDIQTEDMWGNINSAFPDNNGFSSRILVTTTIQPVAIACSSAESYMHKMRRLDEGCSKQLFTVKTCPEEYSCYKQPDSEAILKKCGGQPLALIKRKSLLRLWLAEGFVELQPSTTTPDSATAFDMLKHRNIIEPVYISNNENVKTCQTYSMMHEFILHMSVSQNFVTLLCDEMTEHKYVRRLSVHKSAAIDGNNLDTNVLSLVRSLTVFEKPSEGILDFSKYRLLRVLDLERCDDLNDNHVKNICCLLLLKYLSLGKNVTKLPKDISKLTLLETLDLRASMVAKLRAEVFHMPCLVHLFGKFKLPDAVDFPKQGRSVLQTLAGFIADGSQSYSKLMDHMIKLRKVKVWCESSVGAGGTEWNSLQEAIHRTFKNSLNCLKEPSYLSSLKLHGELDALPQFVISLRGLKELCLSSVKFTTRFLEALTQLSDLKYLKLIADDLEKFTIKAKASPSLLRLCFVLQHPKFPTIQEGSMKHLKTLQLVCKDLHGLCGIKIEYMKLLKEVILHDGVDPHTWVKWEEAAKEHPNKPKVLPSKTVETSKRNPTAEISKWEPRENSDVLVPPKIEFTENSVTSIGSLQDKFTSVPVNQELESSALLKTHSICAVQASSDEGTNASFNHMGVFEVSPLTNLSKTASNAESEPMVVCVPVELTKVESANNSASTVETIEQTDTQIRVNQQSGSIDEPKRQNTDIQNHAFKSTGFSEDSLSTELSITGHDMVPSHTLQGC</sequence>
<evidence type="ECO:0000313" key="7">
    <source>
        <dbReference type="EMBL" id="CAD6254715.1"/>
    </source>
</evidence>
<evidence type="ECO:0000259" key="5">
    <source>
        <dbReference type="Pfam" id="PF23559"/>
    </source>
</evidence>
<evidence type="ECO:0000256" key="2">
    <source>
        <dbReference type="ARBA" id="ARBA00022821"/>
    </source>
</evidence>